<evidence type="ECO:0000313" key="3">
    <source>
        <dbReference type="EMBL" id="KAG5609712.1"/>
    </source>
</evidence>
<feature type="region of interest" description="Disordered" evidence="1">
    <location>
        <begin position="236"/>
        <end position="295"/>
    </location>
</feature>
<feature type="compositionally biased region" description="Basic and acidic residues" evidence="1">
    <location>
        <begin position="248"/>
        <end position="260"/>
    </location>
</feature>
<name>A0A9J5ZCX9_SOLCO</name>
<dbReference type="InterPro" id="IPR036691">
    <property type="entry name" value="Endo/exonu/phosph_ase_sf"/>
</dbReference>
<sequence>MRRVRVSHKTLKWLVSVFIEASRTQGKVRRWKTREHFSELFCTLKYNENGRYISFIALQGHKKSIIITPECYYKGGWSNIAHKIAKFIYTTKEAEPPQTATTSKITGSFKEVCNTNRWATEASKKAHLQTTKSNISITGDTTVSEKDLLSRCLVGRFRISSQETKTPTLNEVRRWACNTWKVAGSLNVFAMNERMFLFELPSKKITEHILNATWSWKKMNLSLEWWNPTTGCWPEEITTSRQRRKRERSREVDSAGDRGGRWRHGVHNPDMGGSSSHFQSREGEDIGRGEEPTTPLRMKLPAEENEQIENMTEWIEQYIIKLSTEFGEFFKGCEKKIKELFMKIDNKQHNRDMQVTVKKKGVTELKRPEIDSKFWSYGSRMIMWDKRNWESVESSVGKSQNLNWHLTGVYAPNGRVEREDTWGELGAATGLYSGPWVQCGDFNTTRYPTEKKRCLRINKAMTDFSEFIEHMELRDLELKGGKYTWRNGDREDIAARLDRFLISEELDNCFKNIKTWWESFPSTGSPDFVLVSKLRELKTKLKEWRKSTQGNLGIQKQLVLAKLADLEEIQEHRMLQEEEVISRMTLINEFEEITKKEEIAWRQRSRVTWLKEGIETPIFSQNCKCTQKGKYTRQVKSGGGDEGGSRGDQKGNSGLL</sequence>
<dbReference type="AlphaFoldDB" id="A0A9J5ZCX9"/>
<protein>
    <recommendedName>
        <fullName evidence="2">DUF4283 domain-containing protein</fullName>
    </recommendedName>
</protein>
<gene>
    <name evidence="3" type="ORF">H5410_020993</name>
</gene>
<dbReference type="EMBL" id="JACXVP010000004">
    <property type="protein sequence ID" value="KAG5609712.1"/>
    <property type="molecule type" value="Genomic_DNA"/>
</dbReference>
<dbReference type="PANTHER" id="PTHR34427">
    <property type="entry name" value="DUF4283 DOMAIN PROTEIN"/>
    <property type="match status" value="1"/>
</dbReference>
<dbReference type="Gene3D" id="3.60.10.10">
    <property type="entry name" value="Endonuclease/exonuclease/phosphatase"/>
    <property type="match status" value="1"/>
</dbReference>
<dbReference type="PANTHER" id="PTHR34427:SF15">
    <property type="entry name" value="DUF4283 DOMAIN-CONTAINING PROTEIN"/>
    <property type="match status" value="1"/>
</dbReference>
<dbReference type="SUPFAM" id="SSF56219">
    <property type="entry name" value="DNase I-like"/>
    <property type="match status" value="1"/>
</dbReference>
<organism evidence="3 4">
    <name type="scientific">Solanum commersonii</name>
    <name type="common">Commerson's wild potato</name>
    <name type="synonym">Commerson's nightshade</name>
    <dbReference type="NCBI Taxonomy" id="4109"/>
    <lineage>
        <taxon>Eukaryota</taxon>
        <taxon>Viridiplantae</taxon>
        <taxon>Streptophyta</taxon>
        <taxon>Embryophyta</taxon>
        <taxon>Tracheophyta</taxon>
        <taxon>Spermatophyta</taxon>
        <taxon>Magnoliopsida</taxon>
        <taxon>eudicotyledons</taxon>
        <taxon>Gunneridae</taxon>
        <taxon>Pentapetalae</taxon>
        <taxon>asterids</taxon>
        <taxon>lamiids</taxon>
        <taxon>Solanales</taxon>
        <taxon>Solanaceae</taxon>
        <taxon>Solanoideae</taxon>
        <taxon>Solaneae</taxon>
        <taxon>Solanum</taxon>
    </lineage>
</organism>
<reference evidence="3 4" key="1">
    <citation type="submission" date="2020-09" db="EMBL/GenBank/DDBJ databases">
        <title>De no assembly of potato wild relative species, Solanum commersonii.</title>
        <authorList>
            <person name="Cho K."/>
        </authorList>
    </citation>
    <scope>NUCLEOTIDE SEQUENCE [LARGE SCALE GENOMIC DNA]</scope>
    <source>
        <strain evidence="3">LZ3.2</strain>
        <tissue evidence="3">Leaf</tissue>
    </source>
</reference>
<evidence type="ECO:0000313" key="4">
    <source>
        <dbReference type="Proteomes" id="UP000824120"/>
    </source>
</evidence>
<feature type="compositionally biased region" description="Basic and acidic residues" evidence="1">
    <location>
        <begin position="279"/>
        <end position="291"/>
    </location>
</feature>
<dbReference type="Proteomes" id="UP000824120">
    <property type="component" value="Chromosome 4"/>
</dbReference>
<accession>A0A9J5ZCX9</accession>
<proteinExistence type="predicted"/>
<dbReference type="InterPro" id="IPR025558">
    <property type="entry name" value="DUF4283"/>
</dbReference>
<comment type="caution">
    <text evidence="3">The sequence shown here is derived from an EMBL/GenBank/DDBJ whole genome shotgun (WGS) entry which is preliminary data.</text>
</comment>
<evidence type="ECO:0000259" key="2">
    <source>
        <dbReference type="Pfam" id="PF14111"/>
    </source>
</evidence>
<dbReference type="Pfam" id="PF14111">
    <property type="entry name" value="DUF4283"/>
    <property type="match status" value="1"/>
</dbReference>
<evidence type="ECO:0000256" key="1">
    <source>
        <dbReference type="SAM" id="MobiDB-lite"/>
    </source>
</evidence>
<feature type="domain" description="DUF4283" evidence="2">
    <location>
        <begin position="146"/>
        <end position="234"/>
    </location>
</feature>
<feature type="region of interest" description="Disordered" evidence="1">
    <location>
        <begin position="633"/>
        <end position="656"/>
    </location>
</feature>
<keyword evidence="4" id="KW-1185">Reference proteome</keyword>
<dbReference type="OrthoDB" id="1166633at2759"/>